<dbReference type="GO" id="GO:0007121">
    <property type="term" value="P:bipolar cellular bud site selection"/>
    <property type="evidence" value="ECO:0007669"/>
    <property type="project" value="TreeGrafter"/>
</dbReference>
<dbReference type="PANTHER" id="PTHR21601:SF0">
    <property type="entry name" value="PROTEIN SPA2-RELATED"/>
    <property type="match status" value="1"/>
</dbReference>
<reference evidence="3" key="1">
    <citation type="journal article" date="2018" name="Nat. Microbiol.">
        <title>Leveraging single-cell genomics to expand the fungal tree of life.</title>
        <authorList>
            <person name="Ahrendt S.R."/>
            <person name="Quandt C.A."/>
            <person name="Ciobanu D."/>
            <person name="Clum A."/>
            <person name="Salamov A."/>
            <person name="Andreopoulos B."/>
            <person name="Cheng J.F."/>
            <person name="Woyke T."/>
            <person name="Pelin A."/>
            <person name="Henrissat B."/>
            <person name="Reynolds N.K."/>
            <person name="Benny G.L."/>
            <person name="Smith M.E."/>
            <person name="James T.Y."/>
            <person name="Grigoriev I.V."/>
        </authorList>
    </citation>
    <scope>NUCLEOTIDE SEQUENCE [LARGE SCALE GENOMIC DNA]</scope>
    <source>
        <strain evidence="3">Baker2002</strain>
    </source>
</reference>
<feature type="non-terminal residue" evidence="2">
    <location>
        <position position="183"/>
    </location>
</feature>
<dbReference type="EMBL" id="ML004458">
    <property type="protein sequence ID" value="RKP30457.1"/>
    <property type="molecule type" value="Genomic_DNA"/>
</dbReference>
<dbReference type="GO" id="GO:0007124">
    <property type="term" value="P:pseudohyphal growth"/>
    <property type="evidence" value="ECO:0007669"/>
    <property type="project" value="TreeGrafter"/>
</dbReference>
<accession>A0A4P9ZC54</accession>
<protein>
    <recommendedName>
        <fullName evidence="1">ARF GTPase-activating protein GIT1 C-terminal domain-containing protein</fullName>
    </recommendedName>
</protein>
<dbReference type="GO" id="GO:0000131">
    <property type="term" value="C:incipient cellular bud site"/>
    <property type="evidence" value="ECO:0007669"/>
    <property type="project" value="TreeGrafter"/>
</dbReference>
<dbReference type="PANTHER" id="PTHR21601">
    <property type="entry name" value="SPA2 PROTEIN"/>
    <property type="match status" value="1"/>
</dbReference>
<dbReference type="OrthoDB" id="5588096at2759"/>
<keyword evidence="3" id="KW-1185">Reference proteome</keyword>
<dbReference type="GO" id="GO:1902716">
    <property type="term" value="C:cell cortex of growing cell tip"/>
    <property type="evidence" value="ECO:0007669"/>
    <property type="project" value="TreeGrafter"/>
</dbReference>
<dbReference type="Gene3D" id="1.20.120.330">
    <property type="entry name" value="Nucleotidyltransferases domain 2"/>
    <property type="match status" value="1"/>
</dbReference>
<dbReference type="InterPro" id="IPR022018">
    <property type="entry name" value="GIT1_C"/>
</dbReference>
<sequence>EEDSDYDDEEDDERQQHDYRKSMAAATFNFDLFDIEDPDNTLTQLLLYLEHQTVQVILTIQDLLSAIKKPEVSRGELRGNSSAISEVIYQMTEATNTLMNQTRNYQLKEHGSWVVRSLEDCNHRMTALCKPAAEKSDDEYADRHFKQRLAGISFDIAKCTKELVKTVEEASLKEDIAQLDARL</sequence>
<evidence type="ECO:0000313" key="2">
    <source>
        <dbReference type="EMBL" id="RKP30457.1"/>
    </source>
</evidence>
<gene>
    <name evidence="2" type="ORF">METBISCDRAFT_10340</name>
</gene>
<dbReference type="GO" id="GO:0005078">
    <property type="term" value="F:MAP-kinase scaffold activity"/>
    <property type="evidence" value="ECO:0007669"/>
    <property type="project" value="TreeGrafter"/>
</dbReference>
<evidence type="ECO:0000313" key="3">
    <source>
        <dbReference type="Proteomes" id="UP000268321"/>
    </source>
</evidence>
<dbReference type="GO" id="GO:0043332">
    <property type="term" value="C:mating projection tip"/>
    <property type="evidence" value="ECO:0007669"/>
    <property type="project" value="TreeGrafter"/>
</dbReference>
<dbReference type="Proteomes" id="UP000268321">
    <property type="component" value="Unassembled WGS sequence"/>
</dbReference>
<dbReference type="InterPro" id="IPR039892">
    <property type="entry name" value="Spa2/Sph1"/>
</dbReference>
<dbReference type="GO" id="GO:0005935">
    <property type="term" value="C:cellular bud neck"/>
    <property type="evidence" value="ECO:0007669"/>
    <property type="project" value="TreeGrafter"/>
</dbReference>
<dbReference type="GO" id="GO:0036267">
    <property type="term" value="P:invasive filamentous growth"/>
    <property type="evidence" value="ECO:0007669"/>
    <property type="project" value="TreeGrafter"/>
</dbReference>
<organism evidence="2 3">
    <name type="scientific">Metschnikowia bicuspidata</name>
    <dbReference type="NCBI Taxonomy" id="27322"/>
    <lineage>
        <taxon>Eukaryota</taxon>
        <taxon>Fungi</taxon>
        <taxon>Dikarya</taxon>
        <taxon>Ascomycota</taxon>
        <taxon>Saccharomycotina</taxon>
        <taxon>Pichiomycetes</taxon>
        <taxon>Metschnikowiaceae</taxon>
        <taxon>Metschnikowia</taxon>
    </lineage>
</organism>
<dbReference type="AlphaFoldDB" id="A0A4P9ZC54"/>
<dbReference type="Pfam" id="PF12205">
    <property type="entry name" value="GIT1_C"/>
    <property type="match status" value="1"/>
</dbReference>
<name>A0A4P9ZC54_9ASCO</name>
<proteinExistence type="predicted"/>
<dbReference type="GO" id="GO:0005826">
    <property type="term" value="C:actomyosin contractile ring"/>
    <property type="evidence" value="ECO:0007669"/>
    <property type="project" value="TreeGrafter"/>
</dbReference>
<feature type="domain" description="ARF GTPase-activating protein GIT1 C-terminal" evidence="1">
    <location>
        <begin position="48"/>
        <end position="167"/>
    </location>
</feature>
<feature type="non-terminal residue" evidence="2">
    <location>
        <position position="1"/>
    </location>
</feature>
<evidence type="ECO:0000259" key="1">
    <source>
        <dbReference type="Pfam" id="PF12205"/>
    </source>
</evidence>
<dbReference type="GO" id="GO:0005934">
    <property type="term" value="C:cellular bud tip"/>
    <property type="evidence" value="ECO:0007669"/>
    <property type="project" value="TreeGrafter"/>
</dbReference>